<dbReference type="GO" id="GO:0046872">
    <property type="term" value="F:metal ion binding"/>
    <property type="evidence" value="ECO:0007669"/>
    <property type="project" value="UniProtKB-KW"/>
</dbReference>
<dbReference type="EMBL" id="PISD01000036">
    <property type="protein sequence ID" value="PKG27792.1"/>
    <property type="molecule type" value="Genomic_DNA"/>
</dbReference>
<dbReference type="InterPro" id="IPR007837">
    <property type="entry name" value="DinB"/>
</dbReference>
<dbReference type="Gene3D" id="1.20.120.450">
    <property type="entry name" value="dinb family like domain"/>
    <property type="match status" value="1"/>
</dbReference>
<gene>
    <name evidence="4" type="ORF">CWS20_17005</name>
</gene>
<dbReference type="AlphaFoldDB" id="A0A2N0ZE49"/>
<dbReference type="Proteomes" id="UP000233343">
    <property type="component" value="Unassembled WGS sequence"/>
</dbReference>
<evidence type="ECO:0000256" key="1">
    <source>
        <dbReference type="ARBA" id="ARBA00008635"/>
    </source>
</evidence>
<feature type="binding site" evidence="3">
    <location>
        <position position="136"/>
    </location>
    <ligand>
        <name>a divalent metal cation</name>
        <dbReference type="ChEBI" id="CHEBI:60240"/>
    </ligand>
</feature>
<feature type="binding site" evidence="3">
    <location>
        <position position="140"/>
    </location>
    <ligand>
        <name>a divalent metal cation</name>
        <dbReference type="ChEBI" id="CHEBI:60240"/>
    </ligand>
</feature>
<evidence type="ECO:0000256" key="3">
    <source>
        <dbReference type="PIRSR" id="PIRSR607837-1"/>
    </source>
</evidence>
<name>A0A2N0ZE49_9BACI</name>
<evidence type="ECO:0000256" key="2">
    <source>
        <dbReference type="ARBA" id="ARBA00022723"/>
    </source>
</evidence>
<keyword evidence="2 3" id="KW-0479">Metal-binding</keyword>
<dbReference type="RefSeq" id="WP_066190730.1">
    <property type="nucleotide sequence ID" value="NZ_JAFDQP010000012.1"/>
</dbReference>
<feature type="binding site" evidence="3">
    <location>
        <position position="48"/>
    </location>
    <ligand>
        <name>a divalent metal cation</name>
        <dbReference type="ChEBI" id="CHEBI:60240"/>
    </ligand>
</feature>
<dbReference type="PANTHER" id="PTHR37302">
    <property type="entry name" value="SLR1116 PROTEIN"/>
    <property type="match status" value="1"/>
</dbReference>
<keyword evidence="5" id="KW-1185">Reference proteome</keyword>
<organism evidence="4 5">
    <name type="scientific">Cytobacillus horneckiae</name>
    <dbReference type="NCBI Taxonomy" id="549687"/>
    <lineage>
        <taxon>Bacteria</taxon>
        <taxon>Bacillati</taxon>
        <taxon>Bacillota</taxon>
        <taxon>Bacilli</taxon>
        <taxon>Bacillales</taxon>
        <taxon>Bacillaceae</taxon>
        <taxon>Cytobacillus</taxon>
    </lineage>
</organism>
<sequence length="168" mass="19711">MTHHSLDFYTYHNWANERVFERLKEVPEEIYRSEVQSVFPNLSAVVLHIYLTDLVWIGAMADESYEDIQMETGAASTRLQTASIEEIEREYAILKERYLDFFLGREDLDSKIIRSHPQFGSVETTLSELLHHVVNHGTYHRGNITAMMRQLGYHGPSTDYIYYLYAKK</sequence>
<comment type="caution">
    <text evidence="4">The sequence shown here is derived from an EMBL/GenBank/DDBJ whole genome shotgun (WGS) entry which is preliminary data.</text>
</comment>
<evidence type="ECO:0000313" key="5">
    <source>
        <dbReference type="Proteomes" id="UP000233343"/>
    </source>
</evidence>
<reference evidence="4 5" key="1">
    <citation type="journal article" date="2010" name="Int. J. Syst. Evol. Microbiol.">
        <title>Bacillus horneckiae sp. nov., isolated from a spacecraft-assembly clean room.</title>
        <authorList>
            <person name="Vaishampayan P."/>
            <person name="Probst A."/>
            <person name="Krishnamurthi S."/>
            <person name="Ghosh S."/>
            <person name="Osman S."/>
            <person name="McDowall A."/>
            <person name="Ruckmani A."/>
            <person name="Mayilraj S."/>
            <person name="Venkateswaran K."/>
        </authorList>
    </citation>
    <scope>NUCLEOTIDE SEQUENCE [LARGE SCALE GENOMIC DNA]</scope>
    <source>
        <strain evidence="5">1PO1SC</strain>
    </source>
</reference>
<proteinExistence type="inferred from homology"/>
<dbReference type="InterPro" id="IPR034660">
    <property type="entry name" value="DinB/YfiT-like"/>
</dbReference>
<dbReference type="PANTHER" id="PTHR37302:SF1">
    <property type="entry name" value="PROTEIN DINB"/>
    <property type="match status" value="1"/>
</dbReference>
<accession>A0A2N0ZE49</accession>
<evidence type="ECO:0000313" key="4">
    <source>
        <dbReference type="EMBL" id="PKG27792.1"/>
    </source>
</evidence>
<dbReference type="SUPFAM" id="SSF109854">
    <property type="entry name" value="DinB/YfiT-like putative metalloenzymes"/>
    <property type="match status" value="1"/>
</dbReference>
<comment type="similarity">
    <text evidence="1">Belongs to the DinB family.</text>
</comment>
<dbReference type="Pfam" id="PF05163">
    <property type="entry name" value="DinB"/>
    <property type="match status" value="1"/>
</dbReference>
<protein>
    <submittedName>
        <fullName evidence="4">Damage-inducible protein DinB</fullName>
    </submittedName>
</protein>